<sequence>MIYSSNYGARWHLSDSRALPRAYGQLIDKRQRMVISAQGEITTTGIDDEQSAHLIRRFYLTEADQQDATVLPWGENQTEPALFDFSVGDGALIWDSCINDIDARLVVTLEHKESLELWSLTLANRSATTRRLALYPVFSFATHASTNNAAEYRPDLEGIVARSVVSRRVRDNSDCSIKQQFVLHETPPRAWQCQTETFLGASSWSRPQALQQTELDCDESRQWATPLAAFQYDIELAPGASKTLRFMVGQNNSKSAIVKWRDTYLSAAGFSRVLTDNQTYHRDSRQSIQLESPETELNHFTNRWLALQVLSAHPKGLRDKLATNTPLVFVEPAKARSNILNLLSTSDFNPATLTSGYAQCCAELIILLEAYCNETGDLALLRELISIRGKRISVFERLNRIVYSLAEQIDDRGLLDTRRGDEDGANWRSLRACTSATFAGAYALQQWAKLCENVMLLNSLAHEYRQHAQRLHEGAQEYLWDGSWFACGLSVRGKRLGGCANQEGQIHLKPQAWALLAGSQLHQPKLLRAVDNNLKTEHGLLNLWPAYTKLDDDTATWLRWQPGTGLNASHLASDAAQYAYALYQVGESERAFEVLHSIIPCLDSDQSGSEKVKRWGVLPTYLADYVTGPADGDLTWAGRASQKPSQFACGWVYLALERGLLGLKGSEDKIEIKPQLPMAWYGVKAVKNIRGAVLYISIERDHSLAQSEMRIDGVLQEELMLEGLEPGRRYQIDIALSKSKVRQFTAPTLAAVEV</sequence>
<evidence type="ECO:0000256" key="2">
    <source>
        <dbReference type="ARBA" id="ARBA00022679"/>
    </source>
</evidence>
<dbReference type="Gene3D" id="2.60.420.10">
    <property type="entry name" value="Maltose phosphorylase, domain 3"/>
    <property type="match status" value="1"/>
</dbReference>
<dbReference type="AlphaFoldDB" id="A0A9X2KV75"/>
<dbReference type="RefSeq" id="WP_253968937.1">
    <property type="nucleotide sequence ID" value="NZ_JAMFTH010000006.1"/>
</dbReference>
<dbReference type="GO" id="GO:0016757">
    <property type="term" value="F:glycosyltransferase activity"/>
    <property type="evidence" value="ECO:0007669"/>
    <property type="project" value="UniProtKB-KW"/>
</dbReference>
<keyword evidence="2" id="KW-0808">Transferase</keyword>
<reference evidence="5" key="1">
    <citation type="submission" date="2022-05" db="EMBL/GenBank/DDBJ databases">
        <authorList>
            <person name="Sun H.-N."/>
        </authorList>
    </citation>
    <scope>NUCLEOTIDE SEQUENCE</scope>
    <source>
        <strain evidence="5">HB14</strain>
    </source>
</reference>
<dbReference type="EMBL" id="JAMFTH010000006">
    <property type="protein sequence ID" value="MCP8900643.1"/>
    <property type="molecule type" value="Genomic_DNA"/>
</dbReference>
<evidence type="ECO:0000313" key="6">
    <source>
        <dbReference type="Proteomes" id="UP001139319"/>
    </source>
</evidence>
<evidence type="ECO:0000256" key="1">
    <source>
        <dbReference type="ARBA" id="ARBA00022676"/>
    </source>
</evidence>
<protein>
    <submittedName>
        <fullName evidence="5">Uncharacterized protein</fullName>
    </submittedName>
</protein>
<dbReference type="SUPFAM" id="SSF48208">
    <property type="entry name" value="Six-hairpin glycosidases"/>
    <property type="match status" value="1"/>
</dbReference>
<reference evidence="5" key="2">
    <citation type="submission" date="2023-01" db="EMBL/GenBank/DDBJ databases">
        <title>Gilvimarinus xylanilyticus HB14 isolated from Caulerpa lentillifera aquaculture base in Hainan, China.</title>
        <authorList>
            <person name="Zhang Y.-J."/>
        </authorList>
    </citation>
    <scope>NUCLEOTIDE SEQUENCE</scope>
    <source>
        <strain evidence="5">HB14</strain>
    </source>
</reference>
<dbReference type="SUPFAM" id="SSF74650">
    <property type="entry name" value="Galactose mutarotase-like"/>
    <property type="match status" value="1"/>
</dbReference>
<evidence type="ECO:0000259" key="4">
    <source>
        <dbReference type="Pfam" id="PF17167"/>
    </source>
</evidence>
<dbReference type="PANTHER" id="PTHR37469:SF2">
    <property type="entry name" value="CELLOBIONIC ACID PHOSPHORYLASE"/>
    <property type="match status" value="1"/>
</dbReference>
<keyword evidence="1" id="KW-0328">Glycosyltransferase</keyword>
<dbReference type="InterPro" id="IPR052047">
    <property type="entry name" value="GH94_Enzymes"/>
</dbReference>
<dbReference type="InterPro" id="IPR008928">
    <property type="entry name" value="6-hairpin_glycosidase_sf"/>
</dbReference>
<dbReference type="Gene3D" id="1.50.10.10">
    <property type="match status" value="1"/>
</dbReference>
<evidence type="ECO:0000259" key="3">
    <source>
        <dbReference type="Pfam" id="PF06165"/>
    </source>
</evidence>
<dbReference type="GO" id="GO:0030246">
    <property type="term" value="F:carbohydrate binding"/>
    <property type="evidence" value="ECO:0007669"/>
    <property type="project" value="InterPro"/>
</dbReference>
<feature type="domain" description="Glycosyl hydrolase 94 catalytic" evidence="4">
    <location>
        <begin position="364"/>
        <end position="662"/>
    </location>
</feature>
<feature type="domain" description="Glycosyl hydrolase 94 supersandwich" evidence="3">
    <location>
        <begin position="58"/>
        <end position="265"/>
    </location>
</feature>
<dbReference type="InterPro" id="IPR037018">
    <property type="entry name" value="GH65_N"/>
</dbReference>
<accession>A0A9X2KV75</accession>
<dbReference type="InterPro" id="IPR033432">
    <property type="entry name" value="GH94_catalytic"/>
</dbReference>
<name>A0A9X2KV75_9GAMM</name>
<dbReference type="InterPro" id="IPR010383">
    <property type="entry name" value="Glyco_hydrolase_94_b-supersand"/>
</dbReference>
<gene>
    <name evidence="5" type="ORF">M6D89_15145</name>
</gene>
<comment type="caution">
    <text evidence="5">The sequence shown here is derived from an EMBL/GenBank/DDBJ whole genome shotgun (WGS) entry which is preliminary data.</text>
</comment>
<dbReference type="PANTHER" id="PTHR37469">
    <property type="entry name" value="CELLOBIONIC ACID PHOSPHORYLASE-RELATED"/>
    <property type="match status" value="1"/>
</dbReference>
<dbReference type="Pfam" id="PF06165">
    <property type="entry name" value="GH94_b-supersand"/>
    <property type="match status" value="1"/>
</dbReference>
<keyword evidence="6" id="KW-1185">Reference proteome</keyword>
<dbReference type="Proteomes" id="UP001139319">
    <property type="component" value="Unassembled WGS sequence"/>
</dbReference>
<dbReference type="GO" id="GO:0005975">
    <property type="term" value="P:carbohydrate metabolic process"/>
    <property type="evidence" value="ECO:0007669"/>
    <property type="project" value="InterPro"/>
</dbReference>
<dbReference type="InterPro" id="IPR012341">
    <property type="entry name" value="6hp_glycosidase-like_sf"/>
</dbReference>
<dbReference type="InterPro" id="IPR011013">
    <property type="entry name" value="Gal_mutarotase_sf_dom"/>
</dbReference>
<dbReference type="Gene3D" id="2.70.98.40">
    <property type="entry name" value="Glycoside hydrolase, family 65, N-terminal domain"/>
    <property type="match status" value="1"/>
</dbReference>
<proteinExistence type="predicted"/>
<organism evidence="5 6">
    <name type="scientific">Gilvimarinus xylanilyticus</name>
    <dbReference type="NCBI Taxonomy" id="2944139"/>
    <lineage>
        <taxon>Bacteria</taxon>
        <taxon>Pseudomonadati</taxon>
        <taxon>Pseudomonadota</taxon>
        <taxon>Gammaproteobacteria</taxon>
        <taxon>Cellvibrionales</taxon>
        <taxon>Cellvibrionaceae</taxon>
        <taxon>Gilvimarinus</taxon>
    </lineage>
</organism>
<dbReference type="Pfam" id="PF17167">
    <property type="entry name" value="Glyco_hydro_94"/>
    <property type="match status" value="1"/>
</dbReference>
<evidence type="ECO:0000313" key="5">
    <source>
        <dbReference type="EMBL" id="MCP8900643.1"/>
    </source>
</evidence>